<keyword evidence="2" id="KW-1133">Transmembrane helix</keyword>
<reference evidence="3" key="2">
    <citation type="journal article" date="2015" name="Data Brief">
        <title>Shoot transcriptome of the giant reed, Arundo donax.</title>
        <authorList>
            <person name="Barrero R.A."/>
            <person name="Guerrero F.D."/>
            <person name="Moolhuijzen P."/>
            <person name="Goolsby J.A."/>
            <person name="Tidwell J."/>
            <person name="Bellgard S.E."/>
            <person name="Bellgard M.I."/>
        </authorList>
    </citation>
    <scope>NUCLEOTIDE SEQUENCE</scope>
    <source>
        <tissue evidence="3">Shoot tissue taken approximately 20 cm above the soil surface</tissue>
    </source>
</reference>
<protein>
    <submittedName>
        <fullName evidence="3">Uncharacterized protein</fullName>
    </submittedName>
</protein>
<name>A0A0A8Z7L1_ARUDO</name>
<sequence length="102" mass="10797">MATGSSGPAAAAAALSPVVFFLLLLDGRMRGSLQPCARPPPPPTRPDGERTSAGLTEHRSERSKSESMMWPPSLTSTFSGFRSLYTTPSMCRYSSASNTSDA</sequence>
<dbReference type="AlphaFoldDB" id="A0A0A8Z7L1"/>
<accession>A0A0A8Z7L1</accession>
<feature type="transmembrane region" description="Helical" evidence="2">
    <location>
        <begin position="6"/>
        <end position="25"/>
    </location>
</feature>
<evidence type="ECO:0000256" key="1">
    <source>
        <dbReference type="SAM" id="MobiDB-lite"/>
    </source>
</evidence>
<evidence type="ECO:0000313" key="3">
    <source>
        <dbReference type="EMBL" id="JAD33618.1"/>
    </source>
</evidence>
<evidence type="ECO:0000256" key="2">
    <source>
        <dbReference type="SAM" id="Phobius"/>
    </source>
</evidence>
<feature type="region of interest" description="Disordered" evidence="1">
    <location>
        <begin position="31"/>
        <end position="71"/>
    </location>
</feature>
<dbReference type="EMBL" id="GBRH01264277">
    <property type="protein sequence ID" value="JAD33618.1"/>
    <property type="molecule type" value="Transcribed_RNA"/>
</dbReference>
<keyword evidence="2" id="KW-0472">Membrane</keyword>
<organism evidence="3">
    <name type="scientific">Arundo donax</name>
    <name type="common">Giant reed</name>
    <name type="synonym">Donax arundinaceus</name>
    <dbReference type="NCBI Taxonomy" id="35708"/>
    <lineage>
        <taxon>Eukaryota</taxon>
        <taxon>Viridiplantae</taxon>
        <taxon>Streptophyta</taxon>
        <taxon>Embryophyta</taxon>
        <taxon>Tracheophyta</taxon>
        <taxon>Spermatophyta</taxon>
        <taxon>Magnoliopsida</taxon>
        <taxon>Liliopsida</taxon>
        <taxon>Poales</taxon>
        <taxon>Poaceae</taxon>
        <taxon>PACMAD clade</taxon>
        <taxon>Arundinoideae</taxon>
        <taxon>Arundineae</taxon>
        <taxon>Arundo</taxon>
    </lineage>
</organism>
<feature type="compositionally biased region" description="Basic and acidic residues" evidence="1">
    <location>
        <begin position="46"/>
        <end position="65"/>
    </location>
</feature>
<proteinExistence type="predicted"/>
<reference evidence="3" key="1">
    <citation type="submission" date="2014-09" db="EMBL/GenBank/DDBJ databases">
        <authorList>
            <person name="Magalhaes I.L.F."/>
            <person name="Oliveira U."/>
            <person name="Santos F.R."/>
            <person name="Vidigal T.H.D.A."/>
            <person name="Brescovit A.D."/>
            <person name="Santos A.J."/>
        </authorList>
    </citation>
    <scope>NUCLEOTIDE SEQUENCE</scope>
    <source>
        <tissue evidence="3">Shoot tissue taken approximately 20 cm above the soil surface</tissue>
    </source>
</reference>
<keyword evidence="2" id="KW-0812">Transmembrane</keyword>